<feature type="compositionally biased region" description="Low complexity" evidence="1">
    <location>
        <begin position="37"/>
        <end position="55"/>
    </location>
</feature>
<feature type="region of interest" description="Disordered" evidence="1">
    <location>
        <begin position="24"/>
        <end position="84"/>
    </location>
</feature>
<evidence type="ECO:0000313" key="2">
    <source>
        <dbReference type="EMBL" id="SIS45752.1"/>
    </source>
</evidence>
<dbReference type="STRING" id="713588.SAMN05421789_101262"/>
<evidence type="ECO:0000313" key="3">
    <source>
        <dbReference type="Proteomes" id="UP000185839"/>
    </source>
</evidence>
<dbReference type="EMBL" id="FTOI01000001">
    <property type="protein sequence ID" value="SIS45752.1"/>
    <property type="molecule type" value="Genomic_DNA"/>
</dbReference>
<organism evidence="2 3">
    <name type="scientific">Kaistella chaponensis</name>
    <dbReference type="NCBI Taxonomy" id="713588"/>
    <lineage>
        <taxon>Bacteria</taxon>
        <taxon>Pseudomonadati</taxon>
        <taxon>Bacteroidota</taxon>
        <taxon>Flavobacteriia</taxon>
        <taxon>Flavobacteriales</taxon>
        <taxon>Weeksellaceae</taxon>
        <taxon>Chryseobacterium group</taxon>
        <taxon>Kaistella</taxon>
    </lineage>
</organism>
<proteinExistence type="predicted"/>
<dbReference type="AlphaFoldDB" id="A0A1N7J8U6"/>
<protein>
    <submittedName>
        <fullName evidence="2">Uncharacterized protein</fullName>
    </submittedName>
</protein>
<name>A0A1N7J8U6_9FLAO</name>
<evidence type="ECO:0000256" key="1">
    <source>
        <dbReference type="SAM" id="MobiDB-lite"/>
    </source>
</evidence>
<dbReference type="OrthoDB" id="163809at2"/>
<gene>
    <name evidence="2" type="ORF">SAMN05421789_101262</name>
</gene>
<keyword evidence="3" id="KW-1185">Reference proteome</keyword>
<reference evidence="3" key="1">
    <citation type="submission" date="2017-01" db="EMBL/GenBank/DDBJ databases">
        <authorList>
            <person name="Varghese N."/>
            <person name="Submissions S."/>
        </authorList>
    </citation>
    <scope>NUCLEOTIDE SEQUENCE [LARGE SCALE GENOMIC DNA]</scope>
    <source>
        <strain evidence="3">DSM 23145</strain>
    </source>
</reference>
<dbReference type="RefSeq" id="WP_143745479.1">
    <property type="nucleotide sequence ID" value="NZ_FTOI01000001.1"/>
</dbReference>
<sequence length="210" mass="23007">MIHRVMLSTFGFLALVTCKNQAISQNSNPSEKTEVATKPPISTPKSTPVKSTNTSEPEMSTGMPPDKAAIKQAEAESNQQASQTGMVYLKEGEKKFLKEYEMNITFKKMAEDSRCPEGVNCIWAGVATAEIEVMGLATRPNILKISTMQDGNRGYAKSQDFNGYQISLEQVTPNTTSDRGFKALQGTYKIGIKIKKQEPGKTSPNNTTTK</sequence>
<accession>A0A1N7J8U6</accession>
<dbReference type="Proteomes" id="UP000185839">
    <property type="component" value="Unassembled WGS sequence"/>
</dbReference>